<feature type="signal peptide" evidence="1">
    <location>
        <begin position="1"/>
        <end position="19"/>
    </location>
</feature>
<reference evidence="3" key="2">
    <citation type="journal article" date="2023" name="IMA Fungus">
        <title>Comparative genomic study of the Penicillium genus elucidates a diverse pangenome and 15 lateral gene transfer events.</title>
        <authorList>
            <person name="Petersen C."/>
            <person name="Sorensen T."/>
            <person name="Nielsen M.R."/>
            <person name="Sondergaard T.E."/>
            <person name="Sorensen J.L."/>
            <person name="Fitzpatrick D.A."/>
            <person name="Frisvad J.C."/>
            <person name="Nielsen K.L."/>
        </authorList>
    </citation>
    <scope>NUCLEOTIDE SEQUENCE</scope>
    <source>
        <strain evidence="3">IBT 29864</strain>
    </source>
</reference>
<gene>
    <name evidence="3" type="ORF">N7496_000568</name>
</gene>
<dbReference type="RefSeq" id="XP_056560228.1">
    <property type="nucleotide sequence ID" value="XM_056693499.1"/>
</dbReference>
<dbReference type="OrthoDB" id="4351149at2759"/>
<name>A0A9W9VUM6_9EURO</name>
<keyword evidence="4" id="KW-1185">Reference proteome</keyword>
<accession>A0A9W9VUM6</accession>
<dbReference type="Pfam" id="PF25484">
    <property type="entry name" value="DUF7907"/>
    <property type="match status" value="1"/>
</dbReference>
<organism evidence="3 4">
    <name type="scientific">Penicillium cataractarum</name>
    <dbReference type="NCBI Taxonomy" id="2100454"/>
    <lineage>
        <taxon>Eukaryota</taxon>
        <taxon>Fungi</taxon>
        <taxon>Dikarya</taxon>
        <taxon>Ascomycota</taxon>
        <taxon>Pezizomycotina</taxon>
        <taxon>Eurotiomycetes</taxon>
        <taxon>Eurotiomycetidae</taxon>
        <taxon>Eurotiales</taxon>
        <taxon>Aspergillaceae</taxon>
        <taxon>Penicillium</taxon>
    </lineage>
</organism>
<evidence type="ECO:0000313" key="4">
    <source>
        <dbReference type="Proteomes" id="UP001147782"/>
    </source>
</evidence>
<keyword evidence="1" id="KW-0732">Signal</keyword>
<evidence type="ECO:0000313" key="3">
    <source>
        <dbReference type="EMBL" id="KAJ5389500.1"/>
    </source>
</evidence>
<reference evidence="3" key="1">
    <citation type="submission" date="2022-11" db="EMBL/GenBank/DDBJ databases">
        <authorList>
            <person name="Petersen C."/>
        </authorList>
    </citation>
    <scope>NUCLEOTIDE SEQUENCE</scope>
    <source>
        <strain evidence="3">IBT 29864</strain>
    </source>
</reference>
<evidence type="ECO:0000256" key="1">
    <source>
        <dbReference type="SAM" id="SignalP"/>
    </source>
</evidence>
<evidence type="ECO:0000259" key="2">
    <source>
        <dbReference type="Pfam" id="PF25484"/>
    </source>
</evidence>
<comment type="caution">
    <text evidence="3">The sequence shown here is derived from an EMBL/GenBank/DDBJ whole genome shotgun (WGS) entry which is preliminary data.</text>
</comment>
<dbReference type="EMBL" id="JAPZBS010000001">
    <property type="protein sequence ID" value="KAJ5389500.1"/>
    <property type="molecule type" value="Genomic_DNA"/>
</dbReference>
<dbReference type="GeneID" id="81432676"/>
<feature type="domain" description="DUF7907" evidence="2">
    <location>
        <begin position="24"/>
        <end position="166"/>
    </location>
</feature>
<proteinExistence type="predicted"/>
<dbReference type="AlphaFoldDB" id="A0A9W9VUM6"/>
<dbReference type="Proteomes" id="UP001147782">
    <property type="component" value="Unassembled WGS sequence"/>
</dbReference>
<protein>
    <recommendedName>
        <fullName evidence="2">DUF7907 domain-containing protein</fullName>
    </recommendedName>
</protein>
<dbReference type="InterPro" id="IPR057229">
    <property type="entry name" value="DUF7907"/>
</dbReference>
<sequence length="170" mass="17879">MNLLYLLPFLLQSLSLTTAAPVNKSFNLVTSSANTARNNLYLSTQSTGPLNSNPVFRDPANAATFDLSNTTVHYEAPNKAPWALALVTGHTVQGNVEVSVSPSAGATVSTGFNIAEGGVLEVDSERWGGWLVCPGQGTSLLELFYQDTTAGNGVPDGCDQVQLNAVFKSS</sequence>
<feature type="chain" id="PRO_5040921220" description="DUF7907 domain-containing protein" evidence="1">
    <location>
        <begin position="20"/>
        <end position="170"/>
    </location>
</feature>